<evidence type="ECO:0000256" key="1">
    <source>
        <dbReference type="SAM" id="MobiDB-lite"/>
    </source>
</evidence>
<reference evidence="2 3" key="1">
    <citation type="journal article" date="2016" name="BMC Genomics">
        <title>Comparative genomics reveals Cyclospora cayetanensis possesses coccidia-like metabolism and invasion components but unique surface antigens.</title>
        <authorList>
            <person name="Liu S."/>
            <person name="Wang L."/>
            <person name="Zheng H."/>
            <person name="Xu Z."/>
            <person name="Roellig D.M."/>
            <person name="Li N."/>
            <person name="Frace M.A."/>
            <person name="Tang K."/>
            <person name="Arrowood M.J."/>
            <person name="Moss D.M."/>
            <person name="Zhang L."/>
            <person name="Feng Y."/>
            <person name="Xiao L."/>
        </authorList>
    </citation>
    <scope>NUCLEOTIDE SEQUENCE [LARGE SCALE GENOMIC DNA]</scope>
    <source>
        <strain evidence="2 3">CHN_HEN01</strain>
    </source>
</reference>
<proteinExistence type="predicted"/>
<accession>A0A1D3D7V0</accession>
<feature type="compositionally biased region" description="Basic residues" evidence="1">
    <location>
        <begin position="318"/>
        <end position="338"/>
    </location>
</feature>
<dbReference type="Proteomes" id="UP000095192">
    <property type="component" value="Unassembled WGS sequence"/>
</dbReference>
<feature type="region of interest" description="Disordered" evidence="1">
    <location>
        <begin position="410"/>
        <end position="429"/>
    </location>
</feature>
<evidence type="ECO:0000313" key="2">
    <source>
        <dbReference type="EMBL" id="OEH79534.1"/>
    </source>
</evidence>
<comment type="caution">
    <text evidence="2">The sequence shown here is derived from an EMBL/GenBank/DDBJ whole genome shotgun (WGS) entry which is preliminary data.</text>
</comment>
<dbReference type="InParanoid" id="A0A1D3D7V0"/>
<dbReference type="AlphaFoldDB" id="A0A1D3D7V0"/>
<dbReference type="VEuPathDB" id="ToxoDB:cyc_05714"/>
<organism evidence="2 3">
    <name type="scientific">Cyclospora cayetanensis</name>
    <dbReference type="NCBI Taxonomy" id="88456"/>
    <lineage>
        <taxon>Eukaryota</taxon>
        <taxon>Sar</taxon>
        <taxon>Alveolata</taxon>
        <taxon>Apicomplexa</taxon>
        <taxon>Conoidasida</taxon>
        <taxon>Coccidia</taxon>
        <taxon>Eucoccidiorida</taxon>
        <taxon>Eimeriorina</taxon>
        <taxon>Eimeriidae</taxon>
        <taxon>Cyclospora</taxon>
    </lineage>
</organism>
<feature type="region of interest" description="Disordered" evidence="1">
    <location>
        <begin position="318"/>
        <end position="343"/>
    </location>
</feature>
<name>A0A1D3D7V0_9EIME</name>
<gene>
    <name evidence="2" type="ORF">cyc_05714</name>
</gene>
<evidence type="ECO:0000313" key="3">
    <source>
        <dbReference type="Proteomes" id="UP000095192"/>
    </source>
</evidence>
<sequence>MGIHLQIARLSEEKLVLLMGYPEFPCRELTALASKLRQVLKEREEDEVEQLEHLLVCAVVAERQSEATLEDAKRGFVVEQKIAQANASQALMNFQLNTSYKQTHYALQAFPQQQQQEYRHAGPEQSQVEQLPQDAQEYDDVVQRIRGRSISVERGGFPRECEIRVALDSSSVSCAAEKCMAISRLHESVPCVPSCESVCNSAASLQNTRSSCRSFPQPVHPLQRASHGCFQRLPRGVASFQKASALLREQGEPQQQLQQKSCSGATAASLAASAEQMQALHDLAKVLDDTSESLDCLAENGVALAGCVAGVSAAKTSRPRVAKRRERRPAKRYSHKKTAAATMRWRTQTPLRSSLPQVPMLQISSQGTLGHPAADGEEAAATQAPTIDIGSLNTDQVLALYAMQSLQTTAVAESSGSALPSGQQPQPSA</sequence>
<protein>
    <submittedName>
        <fullName evidence="2">Uncharacterized protein</fullName>
    </submittedName>
</protein>
<dbReference type="EMBL" id="JROU02000351">
    <property type="protein sequence ID" value="OEH79534.1"/>
    <property type="molecule type" value="Genomic_DNA"/>
</dbReference>
<keyword evidence="3" id="KW-1185">Reference proteome</keyword>